<keyword evidence="3" id="KW-1185">Reference proteome</keyword>
<dbReference type="Proteomes" id="UP000198211">
    <property type="component" value="Unassembled WGS sequence"/>
</dbReference>
<gene>
    <name evidence="2" type="ORF">PHMEG_00014649</name>
</gene>
<dbReference type="OrthoDB" id="58366at2759"/>
<evidence type="ECO:0000313" key="3">
    <source>
        <dbReference type="Proteomes" id="UP000198211"/>
    </source>
</evidence>
<evidence type="ECO:0000313" key="2">
    <source>
        <dbReference type="EMBL" id="OWZ12223.1"/>
    </source>
</evidence>
<name>A0A225W394_9STRA</name>
<protein>
    <submittedName>
        <fullName evidence="2">Uncharacterized protein</fullName>
    </submittedName>
</protein>
<proteinExistence type="predicted"/>
<comment type="caution">
    <text evidence="2">The sequence shown here is derived from an EMBL/GenBank/DDBJ whole genome shotgun (WGS) entry which is preliminary data.</text>
</comment>
<feature type="region of interest" description="Disordered" evidence="1">
    <location>
        <begin position="1"/>
        <end position="36"/>
    </location>
</feature>
<organism evidence="2 3">
    <name type="scientific">Phytophthora megakarya</name>
    <dbReference type="NCBI Taxonomy" id="4795"/>
    <lineage>
        <taxon>Eukaryota</taxon>
        <taxon>Sar</taxon>
        <taxon>Stramenopiles</taxon>
        <taxon>Oomycota</taxon>
        <taxon>Peronosporomycetes</taxon>
        <taxon>Peronosporales</taxon>
        <taxon>Peronosporaceae</taxon>
        <taxon>Phytophthora</taxon>
    </lineage>
</organism>
<evidence type="ECO:0000256" key="1">
    <source>
        <dbReference type="SAM" id="MobiDB-lite"/>
    </source>
</evidence>
<sequence length="95" mass="10505">MEAKRGAAVSESELNQASKGLHATKGTREHSDSLEFDPQVAEKLKALYEKFNGDINAIFEELDENPRKALKHPPTSATDFGTKYAQGFYTMAEAK</sequence>
<accession>A0A225W394</accession>
<reference evidence="3" key="1">
    <citation type="submission" date="2017-03" db="EMBL/GenBank/DDBJ databases">
        <title>Phytopthora megakarya and P. palmivora, two closely related causual agents of cacao black pod achieved similar genome size and gene model numbers by different mechanisms.</title>
        <authorList>
            <person name="Ali S."/>
            <person name="Shao J."/>
            <person name="Larry D.J."/>
            <person name="Kronmiller B."/>
            <person name="Shen D."/>
            <person name="Strem M.D."/>
            <person name="Melnick R.L."/>
            <person name="Guiltinan M.J."/>
            <person name="Tyler B.M."/>
            <person name="Meinhardt L.W."/>
            <person name="Bailey B.A."/>
        </authorList>
    </citation>
    <scope>NUCLEOTIDE SEQUENCE [LARGE SCALE GENOMIC DNA]</scope>
    <source>
        <strain evidence="3">zdho120</strain>
    </source>
</reference>
<dbReference type="AlphaFoldDB" id="A0A225W394"/>
<dbReference type="EMBL" id="NBNE01001906">
    <property type="protein sequence ID" value="OWZ12223.1"/>
    <property type="molecule type" value="Genomic_DNA"/>
</dbReference>